<dbReference type="PANTHER" id="PTHR45947">
    <property type="entry name" value="SULFOQUINOVOSYL TRANSFERASE SQD2"/>
    <property type="match status" value="1"/>
</dbReference>
<keyword evidence="2 4" id="KW-0808">Transferase</keyword>
<dbReference type="Pfam" id="PF13692">
    <property type="entry name" value="Glyco_trans_1_4"/>
    <property type="match status" value="1"/>
</dbReference>
<gene>
    <name evidence="4" type="ORF">Asera_44030</name>
</gene>
<sequence length="363" mass="37369">MADVRDRVALVLPTSSGGIGRHVGSLAAGLVRDGRLVRVLGPREVGELFDFGGAAFRPVQISAGLDPARDLPALAALAAGLRGADVVHAHGMRAGVLAALARPRSAPLLVTWHNLLPDNGTGPRQRLLAALERWLARSATVHLCASDDLVDRVLRLGGRDVRPAPVAAPSLPAPRRTPAQVREELGAVGRPLLLSVGRLHPQKGYDLLVDVAARWRGRDPQPLLAIAGDGPDRAALADRIAASGAPVTLLGHRSDVADLLAACDVAVVSSRWEARQLFAQEALGAGRPLVCTAVGGVPGLVGAAAALVPAGDGAALAGAVEALLDDPARRAELAARAGVQAASWPTEADTVAQVEAVYAELLE</sequence>
<dbReference type="InterPro" id="IPR050194">
    <property type="entry name" value="Glycosyltransferase_grp1"/>
</dbReference>
<evidence type="ECO:0000256" key="1">
    <source>
        <dbReference type="ARBA" id="ARBA00022676"/>
    </source>
</evidence>
<dbReference type="Gene3D" id="3.40.50.2000">
    <property type="entry name" value="Glycogen Phosphorylase B"/>
    <property type="match status" value="2"/>
</dbReference>
<dbReference type="AlphaFoldDB" id="A0A810L5W9"/>
<accession>A0A810L5W9</accession>
<dbReference type="KEGG" id="aser:Asera_44030"/>
<keyword evidence="5" id="KW-1185">Reference proteome</keyword>
<name>A0A810L5W9_9ACTN</name>
<dbReference type="PANTHER" id="PTHR45947:SF3">
    <property type="entry name" value="SULFOQUINOVOSYL TRANSFERASE SQD2"/>
    <property type="match status" value="1"/>
</dbReference>
<dbReference type="Pfam" id="PF13579">
    <property type="entry name" value="Glyco_trans_4_4"/>
    <property type="match status" value="1"/>
</dbReference>
<dbReference type="RefSeq" id="WP_244843981.1">
    <property type="nucleotide sequence ID" value="NZ_AP023354.1"/>
</dbReference>
<protein>
    <submittedName>
        <fullName evidence="4">Glycosyl transferase</fullName>
    </submittedName>
</protein>
<keyword evidence="1" id="KW-0328">Glycosyltransferase</keyword>
<organism evidence="4 5">
    <name type="scientific">Actinocatenispora sera</name>
    <dbReference type="NCBI Taxonomy" id="390989"/>
    <lineage>
        <taxon>Bacteria</taxon>
        <taxon>Bacillati</taxon>
        <taxon>Actinomycetota</taxon>
        <taxon>Actinomycetes</taxon>
        <taxon>Micromonosporales</taxon>
        <taxon>Micromonosporaceae</taxon>
        <taxon>Actinocatenispora</taxon>
    </lineage>
</organism>
<dbReference type="CDD" id="cd03801">
    <property type="entry name" value="GT4_PimA-like"/>
    <property type="match status" value="1"/>
</dbReference>
<dbReference type="InterPro" id="IPR028098">
    <property type="entry name" value="Glyco_trans_4-like_N"/>
</dbReference>
<dbReference type="EMBL" id="AP023354">
    <property type="protein sequence ID" value="BCJ30295.1"/>
    <property type="molecule type" value="Genomic_DNA"/>
</dbReference>
<evidence type="ECO:0000313" key="5">
    <source>
        <dbReference type="Proteomes" id="UP000680750"/>
    </source>
</evidence>
<evidence type="ECO:0000313" key="4">
    <source>
        <dbReference type="EMBL" id="BCJ30295.1"/>
    </source>
</evidence>
<proteinExistence type="predicted"/>
<evidence type="ECO:0000256" key="2">
    <source>
        <dbReference type="ARBA" id="ARBA00022679"/>
    </source>
</evidence>
<reference evidence="4" key="1">
    <citation type="submission" date="2020-08" db="EMBL/GenBank/DDBJ databases">
        <title>Whole genome shotgun sequence of Actinocatenispora sera NBRC 101916.</title>
        <authorList>
            <person name="Komaki H."/>
            <person name="Tamura T."/>
        </authorList>
    </citation>
    <scope>NUCLEOTIDE SEQUENCE</scope>
    <source>
        <strain evidence="4">NBRC 101916</strain>
    </source>
</reference>
<evidence type="ECO:0000259" key="3">
    <source>
        <dbReference type="Pfam" id="PF13579"/>
    </source>
</evidence>
<dbReference type="GO" id="GO:1901137">
    <property type="term" value="P:carbohydrate derivative biosynthetic process"/>
    <property type="evidence" value="ECO:0007669"/>
    <property type="project" value="UniProtKB-ARBA"/>
</dbReference>
<dbReference type="GO" id="GO:0016758">
    <property type="term" value="F:hexosyltransferase activity"/>
    <property type="evidence" value="ECO:0007669"/>
    <property type="project" value="TreeGrafter"/>
</dbReference>
<dbReference type="SUPFAM" id="SSF53756">
    <property type="entry name" value="UDP-Glycosyltransferase/glycogen phosphorylase"/>
    <property type="match status" value="1"/>
</dbReference>
<feature type="domain" description="Glycosyltransferase subfamily 4-like N-terminal" evidence="3">
    <location>
        <begin position="17"/>
        <end position="164"/>
    </location>
</feature>
<dbReference type="Proteomes" id="UP000680750">
    <property type="component" value="Chromosome"/>
</dbReference>